<dbReference type="Pfam" id="PF08859">
    <property type="entry name" value="DGC"/>
    <property type="match status" value="1"/>
</dbReference>
<evidence type="ECO:0000313" key="2">
    <source>
        <dbReference type="Proteomes" id="UP000187338"/>
    </source>
</evidence>
<accession>A0A1L8D1S6</accession>
<protein>
    <recommendedName>
        <fullName evidence="3">Zinc-binding protein</fullName>
    </recommendedName>
</protein>
<dbReference type="EMBL" id="BDJL01000033">
    <property type="protein sequence ID" value="GAV25145.1"/>
    <property type="molecule type" value="Genomic_DNA"/>
</dbReference>
<evidence type="ECO:0008006" key="3">
    <source>
        <dbReference type="Google" id="ProtNLM"/>
    </source>
</evidence>
<organism evidence="1 2">
    <name type="scientific">Carboxydothermus islandicus</name>
    <dbReference type="NCBI Taxonomy" id="661089"/>
    <lineage>
        <taxon>Bacteria</taxon>
        <taxon>Bacillati</taxon>
        <taxon>Bacillota</taxon>
        <taxon>Clostridia</taxon>
        <taxon>Thermoanaerobacterales</taxon>
        <taxon>Thermoanaerobacteraceae</taxon>
        <taxon>Carboxydothermus</taxon>
    </lineage>
</organism>
<dbReference type="RefSeq" id="WP_075865313.1">
    <property type="nucleotide sequence ID" value="NZ_BDJL01000033.1"/>
</dbReference>
<dbReference type="InterPro" id="IPR014958">
    <property type="entry name" value="DGC"/>
</dbReference>
<dbReference type="Proteomes" id="UP000187338">
    <property type="component" value="Unassembled WGS sequence"/>
</dbReference>
<sequence>MKNYEKIAVTPCAGIGQVFGAITREAAYKLVEELYPENTVLVCLPALATGVQEDIDFINDYPVLVLNGCKDRCATKAVLDKGGKIDFEVYLPDVLREEKLSLAGEKRSRLGERSRKAIDALADRAAKIIKENVRVSEKAV</sequence>
<evidence type="ECO:0000313" key="1">
    <source>
        <dbReference type="EMBL" id="GAV25145.1"/>
    </source>
</evidence>
<reference evidence="2" key="1">
    <citation type="submission" date="2016-12" db="EMBL/GenBank/DDBJ databases">
        <title>Draft Genome Sequences od Carboxydothermus pertinax and islandicus, Hydrogenogenic Carboxydotrophic Bacteria.</title>
        <authorList>
            <person name="Fukuyama Y."/>
            <person name="Ohmae K."/>
            <person name="Yoneda Y."/>
            <person name="Yoshida T."/>
            <person name="Sako Y."/>
        </authorList>
    </citation>
    <scope>NUCLEOTIDE SEQUENCE [LARGE SCALE GENOMIC DNA]</scope>
    <source>
        <strain evidence="2">SET</strain>
    </source>
</reference>
<proteinExistence type="predicted"/>
<dbReference type="STRING" id="661089.ciss_10780"/>
<gene>
    <name evidence="1" type="ORF">ciss_10780</name>
</gene>
<dbReference type="AlphaFoldDB" id="A0A1L8D1S6"/>
<keyword evidence="2" id="KW-1185">Reference proteome</keyword>
<name>A0A1L8D1S6_9THEO</name>
<comment type="caution">
    <text evidence="1">The sequence shown here is derived from an EMBL/GenBank/DDBJ whole genome shotgun (WGS) entry which is preliminary data.</text>
</comment>